<dbReference type="Pfam" id="PF00271">
    <property type="entry name" value="Helicase_C"/>
    <property type="match status" value="1"/>
</dbReference>
<evidence type="ECO:0000313" key="2">
    <source>
        <dbReference type="EMBL" id="GAF89582.1"/>
    </source>
</evidence>
<feature type="domain" description="Helicase C-terminal" evidence="1">
    <location>
        <begin position="202"/>
        <end position="283"/>
    </location>
</feature>
<dbReference type="Gene3D" id="3.40.50.300">
    <property type="entry name" value="P-loop containing nucleotide triphosphate hydrolases"/>
    <property type="match status" value="1"/>
</dbReference>
<dbReference type="SUPFAM" id="SSF52540">
    <property type="entry name" value="P-loop containing nucleoside triphosphate hydrolases"/>
    <property type="match status" value="1"/>
</dbReference>
<protein>
    <recommendedName>
        <fullName evidence="1">Helicase C-terminal domain-containing protein</fullName>
    </recommendedName>
</protein>
<name>X0TN73_9ZZZZ</name>
<evidence type="ECO:0000259" key="1">
    <source>
        <dbReference type="Pfam" id="PF00271"/>
    </source>
</evidence>
<dbReference type="EMBL" id="BARS01015360">
    <property type="protein sequence ID" value="GAF89582.1"/>
    <property type="molecule type" value="Genomic_DNA"/>
</dbReference>
<organism evidence="2">
    <name type="scientific">marine sediment metagenome</name>
    <dbReference type="NCBI Taxonomy" id="412755"/>
    <lineage>
        <taxon>unclassified sequences</taxon>
        <taxon>metagenomes</taxon>
        <taxon>ecological metagenomes</taxon>
    </lineage>
</organism>
<sequence>IRPSTPHRGEPYVFKNLLGLVDPYRFNKLEDVKPENVNKMTVRNKKRACIDFNGNRLFKKRVTTLCKIKWDEGADEPEIKLYDAIVEYISEYHDYAQEEKNNILIFLLMLYERIVASSSKAILKSLGKRLKTLKSLTHKAKKISESLLDDFSEIPGEKQLEFVEKIVPILNNPDLVRKEIKIVANCVELAKKALIGRNDAKLRKLIEIIDDLKKKINDKNIKILIFTEFIETQRYIIESLEKIGYKMAFINGKLSLSDRVLQKQRFRDKAQILVSTDAGGEGIIY</sequence>
<reference evidence="2" key="1">
    <citation type="journal article" date="2014" name="Front. Microbiol.">
        <title>High frequency of phylogenetically diverse reductive dehalogenase-homologous genes in deep subseafloor sedimentary metagenomes.</title>
        <authorList>
            <person name="Kawai M."/>
            <person name="Futagami T."/>
            <person name="Toyoda A."/>
            <person name="Takaki Y."/>
            <person name="Nishi S."/>
            <person name="Hori S."/>
            <person name="Arai W."/>
            <person name="Tsubouchi T."/>
            <person name="Morono Y."/>
            <person name="Uchiyama I."/>
            <person name="Ito T."/>
            <person name="Fujiyama A."/>
            <person name="Inagaki F."/>
            <person name="Takami H."/>
        </authorList>
    </citation>
    <scope>NUCLEOTIDE SEQUENCE</scope>
    <source>
        <strain evidence="2">Expedition CK06-06</strain>
    </source>
</reference>
<feature type="non-terminal residue" evidence="2">
    <location>
        <position position="285"/>
    </location>
</feature>
<dbReference type="InterPro" id="IPR027417">
    <property type="entry name" value="P-loop_NTPase"/>
</dbReference>
<dbReference type="AlphaFoldDB" id="X0TN73"/>
<dbReference type="InterPro" id="IPR001650">
    <property type="entry name" value="Helicase_C-like"/>
</dbReference>
<comment type="caution">
    <text evidence="2">The sequence shown here is derived from an EMBL/GenBank/DDBJ whole genome shotgun (WGS) entry which is preliminary data.</text>
</comment>
<proteinExistence type="predicted"/>
<accession>X0TN73</accession>
<gene>
    <name evidence="2" type="ORF">S01H1_25428</name>
</gene>
<feature type="non-terminal residue" evidence="2">
    <location>
        <position position="1"/>
    </location>
</feature>